<reference evidence="3 4" key="1">
    <citation type="submission" date="2016-07" db="EMBL/GenBank/DDBJ databases">
        <title>Pervasive Adenine N6-methylation of Active Genes in Fungi.</title>
        <authorList>
            <consortium name="DOE Joint Genome Institute"/>
            <person name="Mondo S.J."/>
            <person name="Dannebaum R.O."/>
            <person name="Kuo R.C."/>
            <person name="Labutti K."/>
            <person name="Haridas S."/>
            <person name="Kuo A."/>
            <person name="Salamov A."/>
            <person name="Ahrendt S.R."/>
            <person name="Lipzen A."/>
            <person name="Sullivan W."/>
            <person name="Andreopoulos W.B."/>
            <person name="Clum A."/>
            <person name="Lindquist E."/>
            <person name="Daum C."/>
            <person name="Ramamoorthy G.K."/>
            <person name="Gryganskyi A."/>
            <person name="Culley D."/>
            <person name="Magnuson J.K."/>
            <person name="James T.Y."/>
            <person name="O'Malley M.A."/>
            <person name="Stajich J.E."/>
            <person name="Spatafora J.W."/>
            <person name="Visel A."/>
            <person name="Grigoriev I.V."/>
        </authorList>
    </citation>
    <scope>NUCLEOTIDE SEQUENCE [LARGE SCALE GENOMIC DNA]</scope>
    <source>
        <strain evidence="3 4">CBS 115471</strain>
    </source>
</reference>
<gene>
    <name evidence="3" type="ORF">BCR34DRAFT_207746</name>
</gene>
<evidence type="ECO:0000259" key="2">
    <source>
        <dbReference type="SMART" id="SM00831"/>
    </source>
</evidence>
<dbReference type="InterPro" id="IPR023298">
    <property type="entry name" value="ATPase_P-typ_TM_dom_sf"/>
</dbReference>
<comment type="caution">
    <text evidence="3">The sequence shown here is derived from an EMBL/GenBank/DDBJ whole genome shotgun (WGS) entry which is preliminary data.</text>
</comment>
<feature type="region of interest" description="Disordered" evidence="1">
    <location>
        <begin position="1"/>
        <end position="54"/>
    </location>
</feature>
<dbReference type="InterPro" id="IPR004014">
    <property type="entry name" value="ATPase_P-typ_cation-transptr_N"/>
</dbReference>
<sequence>MGEESTLPTVEEAAEPPIRNLQSVNYDEPTSAGQHPTLQPQSRKDSPPESLAAPHTLTATQVAQALDVDISNGLSSSEAERRLGLHGPNTIKGADGLSLWEIFLRQVSNSLTLVSDKTMHSNSTDVRV</sequence>
<organism evidence="3 4">
    <name type="scientific">Clohesyomyces aquaticus</name>
    <dbReference type="NCBI Taxonomy" id="1231657"/>
    <lineage>
        <taxon>Eukaryota</taxon>
        <taxon>Fungi</taxon>
        <taxon>Dikarya</taxon>
        <taxon>Ascomycota</taxon>
        <taxon>Pezizomycotina</taxon>
        <taxon>Dothideomycetes</taxon>
        <taxon>Pleosporomycetidae</taxon>
        <taxon>Pleosporales</taxon>
        <taxon>Lindgomycetaceae</taxon>
        <taxon>Clohesyomyces</taxon>
    </lineage>
</organism>
<evidence type="ECO:0000256" key="1">
    <source>
        <dbReference type="SAM" id="MobiDB-lite"/>
    </source>
</evidence>
<evidence type="ECO:0000313" key="3">
    <source>
        <dbReference type="EMBL" id="ORY19196.1"/>
    </source>
</evidence>
<name>A0A1Y2A9J9_9PLEO</name>
<feature type="domain" description="Cation-transporting P-type ATPase N-terminal" evidence="2">
    <location>
        <begin position="53"/>
        <end position="117"/>
    </location>
</feature>
<dbReference type="EMBL" id="MCFA01000003">
    <property type="protein sequence ID" value="ORY19196.1"/>
    <property type="molecule type" value="Genomic_DNA"/>
</dbReference>
<keyword evidence="4" id="KW-1185">Reference proteome</keyword>
<dbReference type="Pfam" id="PF00690">
    <property type="entry name" value="Cation_ATPase_N"/>
    <property type="match status" value="1"/>
</dbReference>
<evidence type="ECO:0000313" key="4">
    <source>
        <dbReference type="Proteomes" id="UP000193144"/>
    </source>
</evidence>
<feature type="compositionally biased region" description="Polar residues" evidence="1">
    <location>
        <begin position="31"/>
        <end position="41"/>
    </location>
</feature>
<proteinExistence type="predicted"/>
<dbReference type="AlphaFoldDB" id="A0A1Y2A9J9"/>
<dbReference type="STRING" id="1231657.A0A1Y2A9J9"/>
<dbReference type="SMART" id="SM00831">
    <property type="entry name" value="Cation_ATPase_N"/>
    <property type="match status" value="1"/>
</dbReference>
<dbReference type="SUPFAM" id="SSF81665">
    <property type="entry name" value="Calcium ATPase, transmembrane domain M"/>
    <property type="match status" value="1"/>
</dbReference>
<accession>A0A1Y2A9J9</accession>
<dbReference type="OrthoDB" id="3352408at2759"/>
<protein>
    <recommendedName>
        <fullName evidence="2">Cation-transporting P-type ATPase N-terminal domain-containing protein</fullName>
    </recommendedName>
</protein>
<dbReference type="Proteomes" id="UP000193144">
    <property type="component" value="Unassembled WGS sequence"/>
</dbReference>